<evidence type="ECO:0000256" key="1">
    <source>
        <dbReference type="SAM" id="Phobius"/>
    </source>
</evidence>
<sequence length="146" mass="16075">MNQVGYVTSINGDKVNVIFKRMSGCGDNCSTCSGHCESPPLILDMDNMISAKPGDVVEVVMEDDTFFKLTFFAYALPLMLMLLGIAVGYFLTKSELVSAFSGLGFLAVSYGILRIVNNKHKKERKETVSIVRIIPAEELKKAGWEV</sequence>
<feature type="transmembrane region" description="Helical" evidence="1">
    <location>
        <begin position="97"/>
        <end position="116"/>
    </location>
</feature>
<feature type="transmembrane region" description="Helical" evidence="1">
    <location>
        <begin position="71"/>
        <end position="91"/>
    </location>
</feature>
<dbReference type="InterPro" id="IPR026268">
    <property type="entry name" value="RseC"/>
</dbReference>
<keyword evidence="1" id="KW-0472">Membrane</keyword>
<keyword evidence="1" id="KW-1133">Transmembrane helix</keyword>
<dbReference type="RefSeq" id="WP_216437513.1">
    <property type="nucleotide sequence ID" value="NZ_JAHLQF010000001.1"/>
</dbReference>
<evidence type="ECO:0000313" key="2">
    <source>
        <dbReference type="EMBL" id="MBU5483110.1"/>
    </source>
</evidence>
<dbReference type="PANTHER" id="PTHR35867:SF1">
    <property type="entry name" value="PROTEIN RSEC"/>
    <property type="match status" value="1"/>
</dbReference>
<dbReference type="Pfam" id="PF04246">
    <property type="entry name" value="RseC_MucC"/>
    <property type="match status" value="1"/>
</dbReference>
<protein>
    <submittedName>
        <fullName evidence="2">SoxR reducing system RseC family protein</fullName>
    </submittedName>
</protein>
<keyword evidence="3" id="KW-1185">Reference proteome</keyword>
<comment type="caution">
    <text evidence="2">The sequence shown here is derived from an EMBL/GenBank/DDBJ whole genome shotgun (WGS) entry which is preliminary data.</text>
</comment>
<dbReference type="EMBL" id="JAHLQF010000001">
    <property type="protein sequence ID" value="MBU5483110.1"/>
    <property type="molecule type" value="Genomic_DNA"/>
</dbReference>
<accession>A0ABS6EDL5</accession>
<keyword evidence="1" id="KW-0812">Transmembrane</keyword>
<dbReference type="InterPro" id="IPR007359">
    <property type="entry name" value="SigmaE_reg_RseC_MucC"/>
</dbReference>
<dbReference type="PIRSF" id="PIRSF004923">
    <property type="entry name" value="RseC"/>
    <property type="match status" value="1"/>
</dbReference>
<proteinExistence type="predicted"/>
<organism evidence="2 3">
    <name type="scientific">Clostridium mobile</name>
    <dbReference type="NCBI Taxonomy" id="2841512"/>
    <lineage>
        <taxon>Bacteria</taxon>
        <taxon>Bacillati</taxon>
        <taxon>Bacillota</taxon>
        <taxon>Clostridia</taxon>
        <taxon>Eubacteriales</taxon>
        <taxon>Clostridiaceae</taxon>
        <taxon>Clostridium</taxon>
    </lineage>
</organism>
<dbReference type="Proteomes" id="UP000726170">
    <property type="component" value="Unassembled WGS sequence"/>
</dbReference>
<name>A0ABS6EDL5_9CLOT</name>
<evidence type="ECO:0000313" key="3">
    <source>
        <dbReference type="Proteomes" id="UP000726170"/>
    </source>
</evidence>
<dbReference type="PANTHER" id="PTHR35867">
    <property type="entry name" value="PROTEIN RSEC"/>
    <property type="match status" value="1"/>
</dbReference>
<gene>
    <name evidence="2" type="ORF">KQI86_02150</name>
</gene>
<reference evidence="2 3" key="1">
    <citation type="submission" date="2021-06" db="EMBL/GenBank/DDBJ databases">
        <authorList>
            <person name="Sun Q."/>
            <person name="Li D."/>
        </authorList>
    </citation>
    <scope>NUCLEOTIDE SEQUENCE [LARGE SCALE GENOMIC DNA]</scope>
    <source>
        <strain evidence="2 3">MSJ-11</strain>
    </source>
</reference>